<evidence type="ECO:0000313" key="1">
    <source>
        <dbReference type="EMBL" id="MFD0796633.1"/>
    </source>
</evidence>
<sequence length="114" mass="12774">MLNLILDHKTYALPLNIGAVTSVCTLDENWRSLDYKSGDGFLALSTALTYVMPLEATETMFHQGLVSIGSDELENNERNLIVVHFDMVHSDLDPISGKIIMPQEFPCFHQSSFL</sequence>
<organism evidence="1 2">
    <name type="scientific">Maribacter chungangensis</name>
    <dbReference type="NCBI Taxonomy" id="1069117"/>
    <lineage>
        <taxon>Bacteria</taxon>
        <taxon>Pseudomonadati</taxon>
        <taxon>Bacteroidota</taxon>
        <taxon>Flavobacteriia</taxon>
        <taxon>Flavobacteriales</taxon>
        <taxon>Flavobacteriaceae</taxon>
        <taxon>Maribacter</taxon>
    </lineage>
</organism>
<accession>A0ABW3B1H4</accession>
<proteinExistence type="predicted"/>
<name>A0ABW3B1H4_9FLAO</name>
<dbReference type="Proteomes" id="UP001597012">
    <property type="component" value="Unassembled WGS sequence"/>
</dbReference>
<reference evidence="2" key="1">
    <citation type="journal article" date="2019" name="Int. J. Syst. Evol. Microbiol.">
        <title>The Global Catalogue of Microorganisms (GCM) 10K type strain sequencing project: providing services to taxonomists for standard genome sequencing and annotation.</title>
        <authorList>
            <consortium name="The Broad Institute Genomics Platform"/>
            <consortium name="The Broad Institute Genome Sequencing Center for Infectious Disease"/>
            <person name="Wu L."/>
            <person name="Ma J."/>
        </authorList>
    </citation>
    <scope>NUCLEOTIDE SEQUENCE [LARGE SCALE GENOMIC DNA]</scope>
    <source>
        <strain evidence="2">CCUG 61948</strain>
    </source>
</reference>
<dbReference type="RefSeq" id="WP_379932514.1">
    <property type="nucleotide sequence ID" value="NZ_JBHTHY010000003.1"/>
</dbReference>
<evidence type="ECO:0000313" key="2">
    <source>
        <dbReference type="Proteomes" id="UP001597012"/>
    </source>
</evidence>
<gene>
    <name evidence="1" type="ORF">ACFQZJ_04120</name>
</gene>
<dbReference type="EMBL" id="JBHTHY010000003">
    <property type="protein sequence ID" value="MFD0796633.1"/>
    <property type="molecule type" value="Genomic_DNA"/>
</dbReference>
<comment type="caution">
    <text evidence="1">The sequence shown here is derived from an EMBL/GenBank/DDBJ whole genome shotgun (WGS) entry which is preliminary data.</text>
</comment>
<protein>
    <submittedName>
        <fullName evidence="1">Uncharacterized protein</fullName>
    </submittedName>
</protein>
<keyword evidence="2" id="KW-1185">Reference proteome</keyword>